<accession>A0A2W4JUN1</accession>
<dbReference type="PANTHER" id="PTHR45639:SF34">
    <property type="entry name" value="CHAPERONE PROTEIN DNAK"/>
    <property type="match status" value="1"/>
</dbReference>
<evidence type="ECO:0000259" key="7">
    <source>
        <dbReference type="Pfam" id="PF18559"/>
    </source>
</evidence>
<evidence type="ECO:0000256" key="4">
    <source>
        <dbReference type="ARBA" id="ARBA00023016"/>
    </source>
</evidence>
<organism evidence="8">
    <name type="scientific">Thermocrispum agreste</name>
    <dbReference type="NCBI Taxonomy" id="37925"/>
    <lineage>
        <taxon>Bacteria</taxon>
        <taxon>Bacillati</taxon>
        <taxon>Actinomycetota</taxon>
        <taxon>Actinomycetes</taxon>
        <taxon>Pseudonocardiales</taxon>
        <taxon>Pseudonocardiaceae</taxon>
        <taxon>Thermocrispum</taxon>
    </lineage>
</organism>
<evidence type="ECO:0000256" key="6">
    <source>
        <dbReference type="SAM" id="MobiDB-lite"/>
    </source>
</evidence>
<dbReference type="PANTHER" id="PTHR45639">
    <property type="entry name" value="HSC70CB, ISOFORM G-RELATED"/>
    <property type="match status" value="1"/>
</dbReference>
<dbReference type="InterPro" id="IPR018181">
    <property type="entry name" value="Heat_shock_70_CS"/>
</dbReference>
<dbReference type="PRINTS" id="PR00301">
    <property type="entry name" value="HEATSHOCK70"/>
</dbReference>
<dbReference type="PROSITE" id="PS01036">
    <property type="entry name" value="HSP70_3"/>
    <property type="match status" value="1"/>
</dbReference>
<evidence type="ECO:0000256" key="2">
    <source>
        <dbReference type="ARBA" id="ARBA00022741"/>
    </source>
</evidence>
<comment type="caution">
    <text evidence="8">The sequence shown here is derived from an EMBL/GenBank/DDBJ whole genome shotgun (WGS) entry which is preliminary data.</text>
</comment>
<evidence type="ECO:0000313" key="8">
    <source>
        <dbReference type="EMBL" id="PZN01406.1"/>
    </source>
</evidence>
<keyword evidence="4" id="KW-0346">Stress response</keyword>
<dbReference type="Pfam" id="PF18559">
    <property type="entry name" value="Exop_C"/>
    <property type="match status" value="1"/>
</dbReference>
<evidence type="ECO:0000256" key="1">
    <source>
        <dbReference type="ARBA" id="ARBA00007381"/>
    </source>
</evidence>
<dbReference type="GO" id="GO:0005524">
    <property type="term" value="F:ATP binding"/>
    <property type="evidence" value="ECO:0007669"/>
    <property type="project" value="UniProtKB-KW"/>
</dbReference>
<dbReference type="InterPro" id="IPR041443">
    <property type="entry name" value="Exop_C"/>
</dbReference>
<sequence length="629" mass="66663">MWYGLGVDLGTSFCAAAVASPSGVRTVYLPPDVVTPSIAYLTAESKLVTGAAALDGTDPKRRATEFKRRLGEPSPIILGGQPYSAAALMAAQLRDILAEVERIHGGPPATVVLTHPAIWGPYRREQFTEVPRLAGITNYRLITEPEAAATHYCRERQLSDGDVIAVYDLGGGTFDTTILRVKDGGAEILGTPEGIEHMGGVDFDETLLAEVDKRVDGAISRLDRTDDEQAGLHEKIRALVVKAKEDLSIEPDVTVSVPLPDGAREVSISRLEFNELIKPSIALTVEAVHRAAASAELKPEQLDAIVLAGGSSRIPLVAQQLAQEFGKPVRTAMHPKHTVALGAAHLAQRHQPSEVIRPAASRVLAAPAAPPAPGAAGQATPVPPPSPTATAETTPPAAADAGSRVPWLAVTVSACIAVVVAVLLTIALLPSPPPPAQQAHPEDDSHRADLFTDGSIRPPWRGYLGSVANYWAGVPIGSKGNSTDTVAASIDGLGRLNVTWTGKGQVYLQSGEPQPMDDFFAHSDAAMVFDVLVRTPPTDETTLQVQCEHPCFAGVPVSDLFKRLPVNQTVTVAVPLRCFAENAGTLWRPEAIDTPWLVLSEGTFAASFSNIYWSTDVAEVEPVPCDQLS</sequence>
<dbReference type="GO" id="GO:0030968">
    <property type="term" value="P:endoplasmic reticulum unfolded protein response"/>
    <property type="evidence" value="ECO:0007669"/>
    <property type="project" value="TreeGrafter"/>
</dbReference>
<dbReference type="Gene3D" id="2.60.120.430">
    <property type="entry name" value="Galactose-binding lectin"/>
    <property type="match status" value="1"/>
</dbReference>
<evidence type="ECO:0000256" key="5">
    <source>
        <dbReference type="ARBA" id="ARBA00023186"/>
    </source>
</evidence>
<dbReference type="AlphaFoldDB" id="A0A2W4JUN1"/>
<dbReference type="GO" id="GO:0140662">
    <property type="term" value="F:ATP-dependent protein folding chaperone"/>
    <property type="evidence" value="ECO:0007669"/>
    <property type="project" value="InterPro"/>
</dbReference>
<proteinExistence type="inferred from homology"/>
<dbReference type="InterPro" id="IPR043129">
    <property type="entry name" value="ATPase_NBD"/>
</dbReference>
<keyword evidence="3" id="KW-0067">ATP-binding</keyword>
<feature type="compositionally biased region" description="Low complexity" evidence="6">
    <location>
        <begin position="388"/>
        <end position="399"/>
    </location>
</feature>
<dbReference type="Pfam" id="PF00012">
    <property type="entry name" value="HSP70"/>
    <property type="match status" value="1"/>
</dbReference>
<feature type="domain" description="ExoP galactose-binding-like" evidence="7">
    <location>
        <begin position="496"/>
        <end position="613"/>
    </location>
</feature>
<dbReference type="Gene3D" id="3.30.420.40">
    <property type="match status" value="2"/>
</dbReference>
<comment type="similarity">
    <text evidence="1">Belongs to the heat shock protein 70 family.</text>
</comment>
<dbReference type="STRING" id="1111738.GCA_000427905_01360"/>
<feature type="region of interest" description="Disordered" evidence="6">
    <location>
        <begin position="367"/>
        <end position="399"/>
    </location>
</feature>
<name>A0A2W4JUN1_9PSEU</name>
<dbReference type="SUPFAM" id="SSF53067">
    <property type="entry name" value="Actin-like ATPase domain"/>
    <property type="match status" value="2"/>
</dbReference>
<keyword evidence="5" id="KW-0143">Chaperone</keyword>
<gene>
    <name evidence="8" type="ORF">DIU77_00790</name>
</gene>
<reference evidence="8" key="1">
    <citation type="submission" date="2018-05" db="EMBL/GenBank/DDBJ databases">
        <authorList>
            <person name="Lanie J.A."/>
            <person name="Ng W.-L."/>
            <person name="Kazmierczak K.M."/>
            <person name="Andrzejewski T.M."/>
            <person name="Davidsen T.M."/>
            <person name="Wayne K.J."/>
            <person name="Tettelin H."/>
            <person name="Glass J.I."/>
            <person name="Rusch D."/>
            <person name="Podicherti R."/>
            <person name="Tsui H.-C.T."/>
            <person name="Winkler M.E."/>
        </authorList>
    </citation>
    <scope>NUCLEOTIDE SEQUENCE</scope>
    <source>
        <strain evidence="8">ZC4RG45</strain>
    </source>
</reference>
<dbReference type="Gene3D" id="3.90.640.10">
    <property type="entry name" value="Actin, Chain A, domain 4"/>
    <property type="match status" value="1"/>
</dbReference>
<dbReference type="PROSITE" id="PS00329">
    <property type="entry name" value="HSP70_2"/>
    <property type="match status" value="1"/>
</dbReference>
<dbReference type="InterPro" id="IPR013126">
    <property type="entry name" value="Hsp_70_fam"/>
</dbReference>
<protein>
    <submittedName>
        <fullName evidence="8">Hsp70 family protein</fullName>
    </submittedName>
</protein>
<dbReference type="EMBL" id="QGUI01000016">
    <property type="protein sequence ID" value="PZN01406.1"/>
    <property type="molecule type" value="Genomic_DNA"/>
</dbReference>
<keyword evidence="2" id="KW-0547">Nucleotide-binding</keyword>
<dbReference type="PROSITE" id="PS00297">
    <property type="entry name" value="HSP70_1"/>
    <property type="match status" value="1"/>
</dbReference>
<evidence type="ECO:0000256" key="3">
    <source>
        <dbReference type="ARBA" id="ARBA00022840"/>
    </source>
</evidence>